<dbReference type="PANTHER" id="PTHR34871:SF1">
    <property type="entry name" value="DUF5898 DOMAIN-CONTAINING PROTEIN"/>
    <property type="match status" value="1"/>
</dbReference>
<name>A0A9N9GYK3_9GLOM</name>
<comment type="caution">
    <text evidence="2">The sequence shown here is derived from an EMBL/GenBank/DDBJ whole genome shotgun (WGS) entry which is preliminary data.</text>
</comment>
<dbReference type="Pfam" id="PF19250">
    <property type="entry name" value="DUF5898"/>
    <property type="match status" value="1"/>
</dbReference>
<dbReference type="InterPro" id="IPR045417">
    <property type="entry name" value="DUF5898"/>
</dbReference>
<evidence type="ECO:0000313" key="2">
    <source>
        <dbReference type="EMBL" id="CAG8643668.1"/>
    </source>
</evidence>
<dbReference type="Proteomes" id="UP000789739">
    <property type="component" value="Unassembled WGS sequence"/>
</dbReference>
<proteinExistence type="predicted"/>
<dbReference type="OrthoDB" id="2428931at2759"/>
<feature type="domain" description="DUF5898" evidence="1">
    <location>
        <begin position="348"/>
        <end position="484"/>
    </location>
</feature>
<accession>A0A9N9GYK3</accession>
<evidence type="ECO:0000313" key="3">
    <source>
        <dbReference type="Proteomes" id="UP000789739"/>
    </source>
</evidence>
<organism evidence="2 3">
    <name type="scientific">Paraglomus brasilianum</name>
    <dbReference type="NCBI Taxonomy" id="144538"/>
    <lineage>
        <taxon>Eukaryota</taxon>
        <taxon>Fungi</taxon>
        <taxon>Fungi incertae sedis</taxon>
        <taxon>Mucoromycota</taxon>
        <taxon>Glomeromycotina</taxon>
        <taxon>Glomeromycetes</taxon>
        <taxon>Paraglomerales</taxon>
        <taxon>Paraglomeraceae</taxon>
        <taxon>Paraglomus</taxon>
    </lineage>
</organism>
<gene>
    <name evidence="2" type="ORF">PBRASI_LOCUS9910</name>
</gene>
<dbReference type="AlphaFoldDB" id="A0A9N9GYK3"/>
<dbReference type="PANTHER" id="PTHR34871">
    <property type="entry name" value="DUF5898 DOMAIN-CONTAINING PROTEIN"/>
    <property type="match status" value="1"/>
</dbReference>
<dbReference type="EMBL" id="CAJVPI010002457">
    <property type="protein sequence ID" value="CAG8643668.1"/>
    <property type="molecule type" value="Genomic_DNA"/>
</dbReference>
<reference evidence="2" key="1">
    <citation type="submission" date="2021-06" db="EMBL/GenBank/DDBJ databases">
        <authorList>
            <person name="Kallberg Y."/>
            <person name="Tangrot J."/>
            <person name="Rosling A."/>
        </authorList>
    </citation>
    <scope>NUCLEOTIDE SEQUENCE</scope>
    <source>
        <strain evidence="2">BR232B</strain>
    </source>
</reference>
<evidence type="ECO:0000259" key="1">
    <source>
        <dbReference type="Pfam" id="PF19250"/>
    </source>
</evidence>
<keyword evidence="3" id="KW-1185">Reference proteome</keyword>
<sequence length="526" mass="59808">MEDFKKLPQDLQTQENLDRLLEFEQKKLELEKLRLQQAFKSILKNGLPPLGSEFGNLSQSSKNELHAKATIEDSKFRLIDNISFKESASSIWSVYKNKAGCLNYASETTITRFVSLVLEDIIYGIGQEERISLAEEMQFRKQQSGIWIIHSNGLPVGIIEIKKPSAKIMDEELSAGQVYDYLYLLKSFYGIEWQFAIVSTYKQWQFFWLPGTSDDIAKLTRVDEPDLSNINIIKELPGIPVWGGKDATTFKKVNVKQTSRGQVVANQRIHASAIMSSASPELPMAIASMLFKMALSPRHKVKLVDTDRAYIEMTETMWRWVELPSNLQEVYFGPKIQKDAKKFICLAYLRSGAEGLVWLATTEYGTGCVIKLASAIKPLECLLTDNPVDEEMKEEMEGEEQDWKEALDKLRAEAGAWKTLWGIDATVQMVGGQPALIMPYLWMCGKDKLDANKKLRNAAEKALLLMVSKGYKHNDLSPHHVGFYQQAYKSKKTSLHAVFIDLSSIEKVPKDDQETIKEMMERLHLS</sequence>
<protein>
    <submittedName>
        <fullName evidence="2">9819_t:CDS:1</fullName>
    </submittedName>
</protein>